<gene>
    <name evidence="12" type="ORF">D7318_27595</name>
    <name evidence="11" type="ORF">D7319_28190</name>
</gene>
<dbReference type="PANTHER" id="PTHR11774">
    <property type="entry name" value="GERANYLGERANYL TRANSFERASE TYPE BETA SUBUNIT"/>
    <property type="match status" value="1"/>
</dbReference>
<organism evidence="11 14">
    <name type="scientific">Streptomyces radicis</name>
    <dbReference type="NCBI Taxonomy" id="1750517"/>
    <lineage>
        <taxon>Bacteria</taxon>
        <taxon>Bacillati</taxon>
        <taxon>Actinomycetota</taxon>
        <taxon>Actinomycetes</taxon>
        <taxon>Kitasatosporales</taxon>
        <taxon>Streptomycetaceae</taxon>
        <taxon>Streptomyces</taxon>
    </lineage>
</organism>
<dbReference type="Proteomes" id="UP000275024">
    <property type="component" value="Unassembled WGS sequence"/>
</dbReference>
<dbReference type="Gene3D" id="1.50.10.20">
    <property type="match status" value="3"/>
</dbReference>
<evidence type="ECO:0000313" key="13">
    <source>
        <dbReference type="Proteomes" id="UP000268652"/>
    </source>
</evidence>
<comment type="cofactor">
    <cofactor evidence="1">
        <name>Zn(2+)</name>
        <dbReference type="ChEBI" id="CHEBI:29105"/>
    </cofactor>
</comment>
<keyword evidence="5" id="KW-0479">Metal-binding</keyword>
<evidence type="ECO:0000256" key="4">
    <source>
        <dbReference type="ARBA" id="ARBA00022679"/>
    </source>
</evidence>
<dbReference type="SUPFAM" id="SSF48239">
    <property type="entry name" value="Terpenoid cyclases/Protein prenyltransferases"/>
    <property type="match status" value="3"/>
</dbReference>
<evidence type="ECO:0000256" key="6">
    <source>
        <dbReference type="ARBA" id="ARBA00022737"/>
    </source>
</evidence>
<evidence type="ECO:0000256" key="1">
    <source>
        <dbReference type="ARBA" id="ARBA00001947"/>
    </source>
</evidence>
<keyword evidence="13" id="KW-1185">Reference proteome</keyword>
<keyword evidence="4 11" id="KW-0808">Transferase</keyword>
<keyword evidence="6" id="KW-0677">Repeat</keyword>
<dbReference type="GO" id="GO:0008318">
    <property type="term" value="F:protein prenyltransferase activity"/>
    <property type="evidence" value="ECO:0007669"/>
    <property type="project" value="InterPro"/>
</dbReference>
<protein>
    <recommendedName>
        <fullName evidence="8">Geranylgeranyl transferase type II subunit beta</fullName>
    </recommendedName>
    <alternativeName>
        <fullName evidence="9">Type II protein geranyl-geranyltransferase subunit beta</fullName>
    </alternativeName>
</protein>
<evidence type="ECO:0000256" key="3">
    <source>
        <dbReference type="ARBA" id="ARBA00022602"/>
    </source>
</evidence>
<evidence type="ECO:0000256" key="7">
    <source>
        <dbReference type="ARBA" id="ARBA00022833"/>
    </source>
</evidence>
<dbReference type="EMBL" id="RBDX01000035">
    <property type="protein sequence ID" value="RKN04516.1"/>
    <property type="molecule type" value="Genomic_DNA"/>
</dbReference>
<dbReference type="Proteomes" id="UP000268652">
    <property type="component" value="Unassembled WGS sequence"/>
</dbReference>
<comment type="caution">
    <text evidence="11">The sequence shown here is derived from an EMBL/GenBank/DDBJ whole genome shotgun (WGS) entry which is preliminary data.</text>
</comment>
<name>A0A3A9WAA4_9ACTN</name>
<evidence type="ECO:0000259" key="10">
    <source>
        <dbReference type="Pfam" id="PF00432"/>
    </source>
</evidence>
<dbReference type="InterPro" id="IPR001330">
    <property type="entry name" value="Prenyltrans"/>
</dbReference>
<dbReference type="Pfam" id="PF00432">
    <property type="entry name" value="Prenyltrans"/>
    <property type="match status" value="4"/>
</dbReference>
<feature type="domain" description="Prenyltransferase alpha-alpha toroid" evidence="10">
    <location>
        <begin position="334"/>
        <end position="455"/>
    </location>
</feature>
<dbReference type="GO" id="GO:0046872">
    <property type="term" value="F:metal ion binding"/>
    <property type="evidence" value="ECO:0007669"/>
    <property type="project" value="UniProtKB-KW"/>
</dbReference>
<dbReference type="RefSeq" id="WP_120699948.1">
    <property type="nucleotide sequence ID" value="NZ_RBDX01000035.1"/>
</dbReference>
<keyword evidence="3" id="KW-0637">Prenyltransferase</keyword>
<feature type="domain" description="Prenyltransferase alpha-alpha toroid" evidence="10">
    <location>
        <begin position="465"/>
        <end position="520"/>
    </location>
</feature>
<sequence>MTAPTAPTAPGARVPVSGAPDLWCTYAAVRTLAWLGRAARTPHRAATVAHVRGRRNADGGYAWSRGMPSDAWATFYCVATLADLGEPQDEPERTAAWVRGVWSGEAYAMTPGQRPDVWATHFATRTAVELCGDDVPDRARLLAWLGRLQTRGGGLSWSPEHADAGDADARACFYGVAAWRALNALRPAAPPWDVPALVRWLRGRQTSSGGFTFAPDATVPCLWATYRATGALAALGAAPDADPAPWVLGQRLDGGAFTRWPGYRVADVWASFSAVGTLRTAGGVTPEVAAAVERRLARLALPTGGFTYREAEEAADALHTSAAALVAEPDAPELPELRRWLEGCRLPNEDGVMYMPGRGAEVRCTLWALAAGAFRDDPAGAGAISAWLTRLQNPDGGFGYWHGRGSDLISTAAAVEIRRLVGRPGDPALDLDGLAAFVEGCDRARHGERGHGNVPGAPATLRSGLHAARVLDFIGRADRAAVADALDRHRVRGGGWANQGARLPDLLSTYEAVATADRLGIAVDAAHVRPFLDRTASEHGASWSPLAPATGDPLADCLHRLLRRRLATPAARLPALTLS</sequence>
<feature type="domain" description="Prenyltransferase alpha-alpha toroid" evidence="10">
    <location>
        <begin position="69"/>
        <end position="235"/>
    </location>
</feature>
<dbReference type="InterPro" id="IPR008930">
    <property type="entry name" value="Terpenoid_cyclase/PrenylTrfase"/>
</dbReference>
<dbReference type="AlphaFoldDB" id="A0A3A9WAA4"/>
<dbReference type="CDD" id="cd00688">
    <property type="entry name" value="ISOPREN_C2_like"/>
    <property type="match status" value="2"/>
</dbReference>
<accession>A0A3A9WAA4</accession>
<evidence type="ECO:0000256" key="2">
    <source>
        <dbReference type="ARBA" id="ARBA00010497"/>
    </source>
</evidence>
<proteinExistence type="inferred from homology"/>
<reference evidence="13 14" key="1">
    <citation type="submission" date="2018-09" db="EMBL/GenBank/DDBJ databases">
        <title>Streptomyces sp. nov. DS1-2, an endophytic actinomycete isolated from roots of Dendrobium scabrilingue.</title>
        <authorList>
            <person name="Kuncharoen N."/>
            <person name="Kudo T."/>
            <person name="Ohkuma M."/>
            <person name="Yuki M."/>
            <person name="Tanasupawat S."/>
        </authorList>
    </citation>
    <scope>NUCLEOTIDE SEQUENCE [LARGE SCALE GENOMIC DNA]</scope>
    <source>
        <strain evidence="11 14">AZ1-7</strain>
        <strain evidence="12 13">DS1-2</strain>
    </source>
</reference>
<dbReference type="OrthoDB" id="7006116at2"/>
<dbReference type="EMBL" id="RBDY01000033">
    <property type="protein sequence ID" value="RKN15494.1"/>
    <property type="molecule type" value="Genomic_DNA"/>
</dbReference>
<evidence type="ECO:0000313" key="14">
    <source>
        <dbReference type="Proteomes" id="UP000275024"/>
    </source>
</evidence>
<evidence type="ECO:0000313" key="11">
    <source>
        <dbReference type="EMBL" id="RKN04516.1"/>
    </source>
</evidence>
<keyword evidence="7" id="KW-0862">Zinc</keyword>
<feature type="domain" description="Prenyltransferase alpha-alpha toroid" evidence="10">
    <location>
        <begin position="20"/>
        <end position="64"/>
    </location>
</feature>
<evidence type="ECO:0000313" key="12">
    <source>
        <dbReference type="EMBL" id="RKN15494.1"/>
    </source>
</evidence>
<dbReference type="InterPro" id="IPR045089">
    <property type="entry name" value="PGGT1B-like"/>
</dbReference>
<evidence type="ECO:0000256" key="8">
    <source>
        <dbReference type="ARBA" id="ARBA00030816"/>
    </source>
</evidence>
<comment type="similarity">
    <text evidence="2">Belongs to the protein prenyltransferase subunit beta family.</text>
</comment>
<dbReference type="PANTHER" id="PTHR11774:SF11">
    <property type="entry name" value="GERANYLGERANYL TRANSFERASE TYPE-2 SUBUNIT BETA"/>
    <property type="match status" value="1"/>
</dbReference>
<evidence type="ECO:0000256" key="5">
    <source>
        <dbReference type="ARBA" id="ARBA00022723"/>
    </source>
</evidence>
<evidence type="ECO:0000256" key="9">
    <source>
        <dbReference type="ARBA" id="ARBA00032766"/>
    </source>
</evidence>